<reference evidence="1" key="1">
    <citation type="submission" date="2021-08" db="EMBL/GenBank/DDBJ databases">
        <title>The first chromosome-level gecko genome reveals the dynamic sex chromosomes of Neotropical dwarf geckos (Sphaerodactylidae: Sphaerodactylus).</title>
        <authorList>
            <person name="Pinto B.J."/>
            <person name="Keating S.E."/>
            <person name="Gamble T."/>
        </authorList>
    </citation>
    <scope>NUCLEOTIDE SEQUENCE</scope>
    <source>
        <strain evidence="1">TG3544</strain>
    </source>
</reference>
<dbReference type="Proteomes" id="UP000827872">
    <property type="component" value="Linkage Group LG15"/>
</dbReference>
<protein>
    <submittedName>
        <fullName evidence="1">Uncharacterized protein</fullName>
    </submittedName>
</protein>
<accession>A0ACB8EWI3</accession>
<name>A0ACB8EWI3_9SAUR</name>
<proteinExistence type="predicted"/>
<evidence type="ECO:0000313" key="2">
    <source>
        <dbReference type="Proteomes" id="UP000827872"/>
    </source>
</evidence>
<comment type="caution">
    <text evidence="1">The sequence shown here is derived from an EMBL/GenBank/DDBJ whole genome shotgun (WGS) entry which is preliminary data.</text>
</comment>
<sequence>MDRESHLSSLICSGVLESRIPKHTMRGAASKGLPRKAKVGSSSRAIGKQGCGVDCSHHFLNTLCCEALRPTERHFLPQGSSTKVHPTLRGISRQYQRRPRQNNCPVARNVTHAQEKREERTTKGGKYTA</sequence>
<dbReference type="EMBL" id="CM037628">
    <property type="protein sequence ID" value="KAH7996991.1"/>
    <property type="molecule type" value="Genomic_DNA"/>
</dbReference>
<keyword evidence="2" id="KW-1185">Reference proteome</keyword>
<evidence type="ECO:0000313" key="1">
    <source>
        <dbReference type="EMBL" id="KAH7996991.1"/>
    </source>
</evidence>
<organism evidence="1 2">
    <name type="scientific">Sphaerodactylus townsendi</name>
    <dbReference type="NCBI Taxonomy" id="933632"/>
    <lineage>
        <taxon>Eukaryota</taxon>
        <taxon>Metazoa</taxon>
        <taxon>Chordata</taxon>
        <taxon>Craniata</taxon>
        <taxon>Vertebrata</taxon>
        <taxon>Euteleostomi</taxon>
        <taxon>Lepidosauria</taxon>
        <taxon>Squamata</taxon>
        <taxon>Bifurcata</taxon>
        <taxon>Gekkota</taxon>
        <taxon>Sphaerodactylidae</taxon>
        <taxon>Sphaerodactylus</taxon>
    </lineage>
</organism>
<gene>
    <name evidence="1" type="ORF">K3G42_012558</name>
</gene>